<proteinExistence type="predicted"/>
<dbReference type="STRING" id="1618646.UW57_C0012G0023"/>
<evidence type="ECO:0000313" key="1">
    <source>
        <dbReference type="EMBL" id="KKT62911.1"/>
    </source>
</evidence>
<sequence>MAIRTIKEPISKEKLKEIAKEEFGNVVKAVVDVEQEIMAIGGELHADEEVLLMETENSKRKNMRNFLHKELASGGWSKFSLAEQFGNISSEVSRAIRWRGKDKKLYEGAIERALELFDLTLEDNRWRGRLREIARVREVFCDAVSGGQEYKSSLEDLELYFFQFAVAARMKI</sequence>
<dbReference type="AlphaFoldDB" id="A0A0G1IU80"/>
<accession>A0A0G1IU80</accession>
<dbReference type="InterPro" id="IPR043731">
    <property type="entry name" value="DUF5674"/>
</dbReference>
<organism evidence="1 2">
    <name type="scientific">Candidatus Giovannonibacteria bacterium GW2011_GWA1_44_29</name>
    <dbReference type="NCBI Taxonomy" id="1618646"/>
    <lineage>
        <taxon>Bacteria</taxon>
        <taxon>Candidatus Giovannoniibacteriota</taxon>
    </lineage>
</organism>
<dbReference type="Pfam" id="PF18924">
    <property type="entry name" value="DUF5674"/>
    <property type="match status" value="1"/>
</dbReference>
<dbReference type="EMBL" id="LCIV01000012">
    <property type="protein sequence ID" value="KKT62911.1"/>
    <property type="molecule type" value="Genomic_DNA"/>
</dbReference>
<gene>
    <name evidence="1" type="ORF">UW57_C0012G0023</name>
</gene>
<comment type="caution">
    <text evidence="1">The sequence shown here is derived from an EMBL/GenBank/DDBJ whole genome shotgun (WGS) entry which is preliminary data.</text>
</comment>
<name>A0A0G1IU80_9BACT</name>
<dbReference type="Proteomes" id="UP000034652">
    <property type="component" value="Unassembled WGS sequence"/>
</dbReference>
<evidence type="ECO:0000313" key="2">
    <source>
        <dbReference type="Proteomes" id="UP000034652"/>
    </source>
</evidence>
<reference evidence="1 2" key="1">
    <citation type="journal article" date="2015" name="Nature">
        <title>rRNA introns, odd ribosomes, and small enigmatic genomes across a large radiation of phyla.</title>
        <authorList>
            <person name="Brown C.T."/>
            <person name="Hug L.A."/>
            <person name="Thomas B.C."/>
            <person name="Sharon I."/>
            <person name="Castelle C.J."/>
            <person name="Singh A."/>
            <person name="Wilkins M.J."/>
            <person name="Williams K.H."/>
            <person name="Banfield J.F."/>
        </authorList>
    </citation>
    <scope>NUCLEOTIDE SEQUENCE [LARGE SCALE GENOMIC DNA]</scope>
</reference>
<protein>
    <submittedName>
        <fullName evidence="1">Uncharacterized protein</fullName>
    </submittedName>
</protein>